<organism evidence="1 2">
    <name type="scientific">Stenotrophomonas phage BUCT609</name>
    <dbReference type="NCBI Taxonomy" id="2834250"/>
    <lineage>
        <taxon>Viruses</taxon>
        <taxon>Duplodnaviria</taxon>
        <taxon>Heunggongvirae</taxon>
        <taxon>Uroviricota</taxon>
        <taxon>Caudoviricetes</taxon>
        <taxon>Autographivirales</taxon>
        <taxon>Autonotataviridae</taxon>
        <taxon>Gujervirinae</taxon>
        <taxon>Maltophvirus</taxon>
        <taxon>Maltophvirus BUCT609</taxon>
    </lineage>
</organism>
<dbReference type="Proteomes" id="UP000682369">
    <property type="component" value="Segment"/>
</dbReference>
<proteinExistence type="predicted"/>
<protein>
    <submittedName>
        <fullName evidence="1">Uncharacterized protein</fullName>
    </submittedName>
</protein>
<sequence length="78" mass="8999">MRIELGEVTVWSGVLGEEHRISANLVVDGRVVQTFGSSYIICNEKLKHHGEPDKLRHHVDNRLRNEVTRAIIEYQYGE</sequence>
<reference evidence="1" key="1">
    <citation type="submission" date="2021-04" db="EMBL/GenBank/DDBJ databases">
        <authorList>
            <person name="Han K."/>
            <person name="Tian F."/>
            <person name="Li F."/>
            <person name="Tong Y."/>
        </authorList>
    </citation>
    <scope>NUCLEOTIDE SEQUENCE</scope>
</reference>
<accession>A0A8E6US92</accession>
<evidence type="ECO:0000313" key="2">
    <source>
        <dbReference type="Proteomes" id="UP000682369"/>
    </source>
</evidence>
<keyword evidence="2" id="KW-1185">Reference proteome</keyword>
<dbReference type="EMBL" id="MW960043">
    <property type="protein sequence ID" value="QVR48655.1"/>
    <property type="molecule type" value="Genomic_DNA"/>
</dbReference>
<evidence type="ECO:0000313" key="1">
    <source>
        <dbReference type="EMBL" id="QVR48655.1"/>
    </source>
</evidence>
<name>A0A8E6US92_9CAUD</name>